<comment type="caution">
    <text evidence="2">The sequence shown here is derived from an EMBL/GenBank/DDBJ whole genome shotgun (WGS) entry which is preliminary data.</text>
</comment>
<protein>
    <submittedName>
        <fullName evidence="2">Uncharacterized protein</fullName>
    </submittedName>
</protein>
<reference evidence="3" key="1">
    <citation type="submission" date="2014-06" db="EMBL/GenBank/DDBJ databases">
        <authorList>
            <person name="Winans N.J."/>
            <person name="Newell P.D."/>
            <person name="Douglas A.E."/>
        </authorList>
    </citation>
    <scope>NUCLEOTIDE SEQUENCE [LARGE SCALE GENOMIC DNA]</scope>
</reference>
<proteinExistence type="predicted"/>
<dbReference type="AlphaFoldDB" id="A0A252AKI0"/>
<accession>A0A252AKI0</accession>
<evidence type="ECO:0000313" key="3">
    <source>
        <dbReference type="Proteomes" id="UP000194641"/>
    </source>
</evidence>
<dbReference type="RefSeq" id="WP_086660138.1">
    <property type="nucleotide sequence ID" value="NZ_JBJJWX010000021.1"/>
</dbReference>
<gene>
    <name evidence="2" type="ORF">HK17_14985</name>
</gene>
<dbReference type="Proteomes" id="UP000194641">
    <property type="component" value="Unassembled WGS sequence"/>
</dbReference>
<dbReference type="EMBL" id="JOPA01000060">
    <property type="protein sequence ID" value="OUI89996.1"/>
    <property type="molecule type" value="Genomic_DNA"/>
</dbReference>
<feature type="region of interest" description="Disordered" evidence="1">
    <location>
        <begin position="174"/>
        <end position="204"/>
    </location>
</feature>
<evidence type="ECO:0000256" key="1">
    <source>
        <dbReference type="SAM" id="MobiDB-lite"/>
    </source>
</evidence>
<name>A0A252AKI0_9PROT</name>
<organism evidence="2 3">
    <name type="scientific">Acetobacter indonesiensis</name>
    <dbReference type="NCBI Taxonomy" id="104101"/>
    <lineage>
        <taxon>Bacteria</taxon>
        <taxon>Pseudomonadati</taxon>
        <taxon>Pseudomonadota</taxon>
        <taxon>Alphaproteobacteria</taxon>
        <taxon>Acetobacterales</taxon>
        <taxon>Acetobacteraceae</taxon>
        <taxon>Acetobacter</taxon>
    </lineage>
</organism>
<evidence type="ECO:0000313" key="2">
    <source>
        <dbReference type="EMBL" id="OUI89996.1"/>
    </source>
</evidence>
<feature type="compositionally biased region" description="Basic and acidic residues" evidence="1">
    <location>
        <begin position="174"/>
        <end position="185"/>
    </location>
</feature>
<sequence length="237" mass="26587">MTSIATVTAPVLSKELRDMLDKKDFWTNRKPGALVAEARKVLPQLHAFLAPPAQEKLASEIWKFAEVLNAGVANPLSGEALKVRCVAVEIACDGLPAICWNREAYRAALKRFKFFPSASEIVELLEDQCASAKKYRDLIGYFLRSEDRLEENEKREEENRIHFEKQWAEEIAQAKEKDSASEAEKPSSQSMGLPRDNLDERIANAERELAGAAGTWKGIMQQYVDALKAQRQPEPAA</sequence>